<feature type="transmembrane region" description="Helical" evidence="2">
    <location>
        <begin position="252"/>
        <end position="272"/>
    </location>
</feature>
<dbReference type="RefSeq" id="WP_118591646.1">
    <property type="nucleotide sequence ID" value="NZ_JADNLD010000029.1"/>
</dbReference>
<gene>
    <name evidence="3" type="ORF">DW927_11755</name>
</gene>
<protein>
    <submittedName>
        <fullName evidence="3">Uncharacterized protein</fullName>
    </submittedName>
</protein>
<accession>A0A413SFY5</accession>
<proteinExistence type="predicted"/>
<keyword evidence="2" id="KW-1133">Transmembrane helix</keyword>
<evidence type="ECO:0000313" key="4">
    <source>
        <dbReference type="Proteomes" id="UP000284465"/>
    </source>
</evidence>
<reference evidence="3 4" key="1">
    <citation type="submission" date="2018-08" db="EMBL/GenBank/DDBJ databases">
        <title>A genome reference for cultivated species of the human gut microbiota.</title>
        <authorList>
            <person name="Zou Y."/>
            <person name="Xue W."/>
            <person name="Luo G."/>
        </authorList>
    </citation>
    <scope>NUCLEOTIDE SEQUENCE [LARGE SCALE GENOMIC DNA]</scope>
    <source>
        <strain evidence="3 4">AM43-11</strain>
    </source>
</reference>
<organism evidence="3 4">
    <name type="scientific">Roseburia intestinalis</name>
    <dbReference type="NCBI Taxonomy" id="166486"/>
    <lineage>
        <taxon>Bacteria</taxon>
        <taxon>Bacillati</taxon>
        <taxon>Bacillota</taxon>
        <taxon>Clostridia</taxon>
        <taxon>Lachnospirales</taxon>
        <taxon>Lachnospiraceae</taxon>
        <taxon>Roseburia</taxon>
    </lineage>
</organism>
<sequence>MNRCPNCQKEIDIEHYKKRGNCKFCGYKLDLDSSDDSSSKSKLIRTSANKIKNKGNISESSNKSSQKQLLNEKTVQTEQEYIPDIAPIDSSDKSISDDVQPISLSHGTEKTETLKKDITGNKTDSSESKSNLLAENLYEDPIFLNNAGPLDFNDPEEEVEIETDQLKMTNDSQIDYKTDQSSVPSDQENKAIKKVWKPLIFRLLLYIIKKYHDSRTEQFESDMDFHFNDDKYYNDNLPQVLPGIDTISITSILKVVGSILALLLFILFIIYYA</sequence>
<comment type="caution">
    <text evidence="3">The sequence shown here is derived from an EMBL/GenBank/DDBJ whole genome shotgun (WGS) entry which is preliminary data.</text>
</comment>
<keyword evidence="2" id="KW-0812">Transmembrane</keyword>
<feature type="compositionally biased region" description="Basic and acidic residues" evidence="1">
    <location>
        <begin position="107"/>
        <end position="127"/>
    </location>
</feature>
<dbReference type="Proteomes" id="UP000284465">
    <property type="component" value="Unassembled WGS sequence"/>
</dbReference>
<dbReference type="EMBL" id="QSFP01000013">
    <property type="protein sequence ID" value="RHA66208.1"/>
    <property type="molecule type" value="Genomic_DNA"/>
</dbReference>
<evidence type="ECO:0000313" key="3">
    <source>
        <dbReference type="EMBL" id="RHA66208.1"/>
    </source>
</evidence>
<dbReference type="AlphaFoldDB" id="A0A413SFY5"/>
<evidence type="ECO:0000256" key="2">
    <source>
        <dbReference type="SAM" id="Phobius"/>
    </source>
</evidence>
<keyword evidence="2" id="KW-0472">Membrane</keyword>
<feature type="compositionally biased region" description="Polar residues" evidence="1">
    <location>
        <begin position="44"/>
        <end position="79"/>
    </location>
</feature>
<name>A0A413SFY5_9FIRM</name>
<feature type="region of interest" description="Disordered" evidence="1">
    <location>
        <begin position="31"/>
        <end position="129"/>
    </location>
</feature>
<evidence type="ECO:0000256" key="1">
    <source>
        <dbReference type="SAM" id="MobiDB-lite"/>
    </source>
</evidence>